<protein>
    <submittedName>
        <fullName evidence="3">Uncharacterized protein</fullName>
    </submittedName>
</protein>
<proteinExistence type="predicted"/>
<keyword evidence="2" id="KW-0812">Transmembrane</keyword>
<keyword evidence="2" id="KW-1133">Transmembrane helix</keyword>
<dbReference type="EnsemblMetazoa" id="Aqu2.1.27577_001">
    <property type="protein sequence ID" value="Aqu2.1.27577_001"/>
    <property type="gene ID" value="Aqu2.1.27577"/>
</dbReference>
<dbReference type="Proteomes" id="UP000007879">
    <property type="component" value="Unassembled WGS sequence"/>
</dbReference>
<evidence type="ECO:0000313" key="3">
    <source>
        <dbReference type="EnsemblMetazoa" id="Aqu2.1.27577_001"/>
    </source>
</evidence>
<dbReference type="AlphaFoldDB" id="A0A1X7UIJ6"/>
<gene>
    <name evidence="3" type="primary">109583142</name>
</gene>
<sequence length="609" mass="68331">MEEAPSLVSSRAKEVIPLLASCRDAMTPTDMDTIKLVVKLGAGISQENLDKAADLHDIYNLLERKTGCSSAALNIVVQMLERLDVDQQIVEALKEHVNQDEIIDQKMDFILTISCVFCQLGQGQYNSFKNMAIEVLSTRHKSSTITSRVHLLQLLLEQNCISPTSFPHLFAWLKLIGCQIYHKKLKEYCTRHNLSEPEWEHLIPLLKKNFGSPIPCSDSDLSYSDATSRGSGGSGHSQTYQKQLTPFSDSGGDNVPCDEATKTSHREPEPIAKRPQKKSQNIIPPPPENTVKSLNNGPQTDERRHLINKKKTTLWEKMKRSWICRCCIFFLVLIVALVGAAATVLGIHFFGQSNSTGTNRTQNVSYTVPLGENATMLINHYDPSNISHIVFTVPEDTQTLITFYAAPCSSVRATNTSFPDRRNTRVGSGEYISLNYYSLGYYFPVYTADKGALLFYFINFTQIPNFSSCFHAYLYNYSNFDAYTDALSNQNKPSRFVQEILHCPTSTNEVFVFTFVLDSDGFYYIAAYLPVGMTIDAKISAEIPTYNRTYLDTLPSLLSCQLDGDTCLLEIRNNNEINFSGHHHLCLLASSSSDTHGEVINGTVTIYYY</sequence>
<feature type="region of interest" description="Disordered" evidence="1">
    <location>
        <begin position="221"/>
        <end position="305"/>
    </location>
</feature>
<feature type="compositionally biased region" description="Polar residues" evidence="1">
    <location>
        <begin position="236"/>
        <end position="248"/>
    </location>
</feature>
<evidence type="ECO:0000313" key="4">
    <source>
        <dbReference type="Proteomes" id="UP000007879"/>
    </source>
</evidence>
<feature type="compositionally biased region" description="Polar residues" evidence="1">
    <location>
        <begin position="290"/>
        <end position="299"/>
    </location>
</feature>
<accession>A0A1X7UIJ6</accession>
<keyword evidence="2" id="KW-0472">Membrane</keyword>
<dbReference type="EnsemblMetazoa" id="XM_019998353.1">
    <property type="protein sequence ID" value="XP_019853912.1"/>
    <property type="gene ID" value="LOC109583142"/>
</dbReference>
<reference evidence="3" key="2">
    <citation type="submission" date="2017-05" db="UniProtKB">
        <authorList>
            <consortium name="EnsemblMetazoa"/>
        </authorList>
    </citation>
    <scope>IDENTIFICATION</scope>
</reference>
<dbReference type="InParanoid" id="A0A1X7UIJ6"/>
<organism evidence="3">
    <name type="scientific">Amphimedon queenslandica</name>
    <name type="common">Sponge</name>
    <dbReference type="NCBI Taxonomy" id="400682"/>
    <lineage>
        <taxon>Eukaryota</taxon>
        <taxon>Metazoa</taxon>
        <taxon>Porifera</taxon>
        <taxon>Demospongiae</taxon>
        <taxon>Heteroscleromorpha</taxon>
        <taxon>Haplosclerida</taxon>
        <taxon>Niphatidae</taxon>
        <taxon>Amphimedon</taxon>
    </lineage>
</organism>
<feature type="compositionally biased region" description="Basic and acidic residues" evidence="1">
    <location>
        <begin position="259"/>
        <end position="272"/>
    </location>
</feature>
<dbReference type="KEGG" id="aqu:109583142"/>
<reference evidence="4" key="1">
    <citation type="journal article" date="2010" name="Nature">
        <title>The Amphimedon queenslandica genome and the evolution of animal complexity.</title>
        <authorList>
            <person name="Srivastava M."/>
            <person name="Simakov O."/>
            <person name="Chapman J."/>
            <person name="Fahey B."/>
            <person name="Gauthier M.E."/>
            <person name="Mitros T."/>
            <person name="Richards G.S."/>
            <person name="Conaco C."/>
            <person name="Dacre M."/>
            <person name="Hellsten U."/>
            <person name="Larroux C."/>
            <person name="Putnam N.H."/>
            <person name="Stanke M."/>
            <person name="Adamska M."/>
            <person name="Darling A."/>
            <person name="Degnan S.M."/>
            <person name="Oakley T.H."/>
            <person name="Plachetzki D.C."/>
            <person name="Zhai Y."/>
            <person name="Adamski M."/>
            <person name="Calcino A."/>
            <person name="Cummins S.F."/>
            <person name="Goodstein D.M."/>
            <person name="Harris C."/>
            <person name="Jackson D.J."/>
            <person name="Leys S.P."/>
            <person name="Shu S."/>
            <person name="Woodcroft B.J."/>
            <person name="Vervoort M."/>
            <person name="Kosik K.S."/>
            <person name="Manning G."/>
            <person name="Degnan B.M."/>
            <person name="Rokhsar D.S."/>
        </authorList>
    </citation>
    <scope>NUCLEOTIDE SEQUENCE [LARGE SCALE GENOMIC DNA]</scope>
</reference>
<evidence type="ECO:0000256" key="1">
    <source>
        <dbReference type="SAM" id="MobiDB-lite"/>
    </source>
</evidence>
<evidence type="ECO:0000256" key="2">
    <source>
        <dbReference type="SAM" id="Phobius"/>
    </source>
</evidence>
<feature type="transmembrane region" description="Helical" evidence="2">
    <location>
        <begin position="327"/>
        <end position="350"/>
    </location>
</feature>
<name>A0A1X7UIJ6_AMPQE</name>
<keyword evidence="4" id="KW-1185">Reference proteome</keyword>